<evidence type="ECO:0000313" key="6">
    <source>
        <dbReference type="Proteomes" id="UP001521116"/>
    </source>
</evidence>
<evidence type="ECO:0000256" key="1">
    <source>
        <dbReference type="ARBA" id="ARBA00005725"/>
    </source>
</evidence>
<organism evidence="5 6">
    <name type="scientific">Neofusicoccum ribis</name>
    <dbReference type="NCBI Taxonomy" id="45134"/>
    <lineage>
        <taxon>Eukaryota</taxon>
        <taxon>Fungi</taxon>
        <taxon>Dikarya</taxon>
        <taxon>Ascomycota</taxon>
        <taxon>Pezizomycotina</taxon>
        <taxon>Dothideomycetes</taxon>
        <taxon>Dothideomycetes incertae sedis</taxon>
        <taxon>Botryosphaeriales</taxon>
        <taxon>Botryosphaeriaceae</taxon>
        <taxon>Neofusicoccum</taxon>
    </lineage>
</organism>
<gene>
    <name evidence="5" type="ORF">SLS56_008684</name>
</gene>
<dbReference type="PANTHER" id="PTHR47706">
    <property type="entry name" value="NMRA-LIKE FAMILY PROTEIN"/>
    <property type="match status" value="1"/>
</dbReference>
<name>A0ABR3SJC0_9PEZI</name>
<protein>
    <recommendedName>
        <fullName evidence="4">NmrA-like domain-containing protein</fullName>
    </recommendedName>
</protein>
<keyword evidence="6" id="KW-1185">Reference proteome</keyword>
<accession>A0ABR3SJC0</accession>
<reference evidence="5 6" key="1">
    <citation type="submission" date="2024-02" db="EMBL/GenBank/DDBJ databases">
        <title>De novo assembly and annotation of 12 fungi associated with fruit tree decline syndrome in Ontario, Canada.</title>
        <authorList>
            <person name="Sulman M."/>
            <person name="Ellouze W."/>
            <person name="Ilyukhin E."/>
        </authorList>
    </citation>
    <scope>NUCLEOTIDE SEQUENCE [LARGE SCALE GENOMIC DNA]</scope>
    <source>
        <strain evidence="5 6">M1-105</strain>
    </source>
</reference>
<dbReference type="InterPro" id="IPR036291">
    <property type="entry name" value="NAD(P)-bd_dom_sf"/>
</dbReference>
<dbReference type="InterPro" id="IPR008030">
    <property type="entry name" value="NmrA-like"/>
</dbReference>
<evidence type="ECO:0000256" key="2">
    <source>
        <dbReference type="ARBA" id="ARBA00022857"/>
    </source>
</evidence>
<feature type="domain" description="NmrA-like" evidence="4">
    <location>
        <begin position="4"/>
        <end position="199"/>
    </location>
</feature>
<keyword evidence="3" id="KW-0560">Oxidoreductase</keyword>
<comment type="caution">
    <text evidence="5">The sequence shown here is derived from an EMBL/GenBank/DDBJ whole genome shotgun (WGS) entry which is preliminary data.</text>
</comment>
<dbReference type="Gene3D" id="3.40.50.720">
    <property type="entry name" value="NAD(P)-binding Rossmann-like Domain"/>
    <property type="match status" value="1"/>
</dbReference>
<proteinExistence type="inferred from homology"/>
<dbReference type="Proteomes" id="UP001521116">
    <property type="component" value="Unassembled WGS sequence"/>
</dbReference>
<sequence length="199" mass="21582">MNDSAAEHGATPLEVDYSNVSVLAEVLAARNIGTVISALNMDSQNASDAQISLIQAASASGSVTRFIPSDFNVDYDVSDELFPYPEKSFHQQAKAELQKHPGLTCTSIQAGMSMDYYGMPRLKTHLWALVAFVDVEHRKAAIPGDGNAKVVFTLTGDLAKFVVALLDLPTEKWPRSAMVVGDRLTLNKLVEMAEKIVGR</sequence>
<evidence type="ECO:0000313" key="5">
    <source>
        <dbReference type="EMBL" id="KAL1622573.1"/>
    </source>
</evidence>
<dbReference type="InterPro" id="IPR051609">
    <property type="entry name" value="NmrA/Isoflavone_reductase-like"/>
</dbReference>
<comment type="similarity">
    <text evidence="1">Belongs to the NmrA-type oxidoreductase family. Isoflavone reductase subfamily.</text>
</comment>
<evidence type="ECO:0000259" key="4">
    <source>
        <dbReference type="Pfam" id="PF05368"/>
    </source>
</evidence>
<evidence type="ECO:0000256" key="3">
    <source>
        <dbReference type="ARBA" id="ARBA00023002"/>
    </source>
</evidence>
<keyword evidence="2" id="KW-0521">NADP</keyword>
<dbReference type="EMBL" id="JAJVDC020000133">
    <property type="protein sequence ID" value="KAL1622573.1"/>
    <property type="molecule type" value="Genomic_DNA"/>
</dbReference>
<dbReference type="SUPFAM" id="SSF51735">
    <property type="entry name" value="NAD(P)-binding Rossmann-fold domains"/>
    <property type="match status" value="1"/>
</dbReference>
<dbReference type="PANTHER" id="PTHR47706:SF4">
    <property type="entry name" value="NMRA-LIKE DOMAIN-CONTAINING PROTEIN"/>
    <property type="match status" value="1"/>
</dbReference>
<dbReference type="Pfam" id="PF05368">
    <property type="entry name" value="NmrA"/>
    <property type="match status" value="1"/>
</dbReference>